<name>W4RJT3_9BACI</name>
<reference evidence="1 2" key="1">
    <citation type="submission" date="2013-12" db="EMBL/GenBank/DDBJ databases">
        <title>NBRP : Genome information of microbial organism related human and environment.</title>
        <authorList>
            <person name="Hattori M."/>
            <person name="Oshima K."/>
            <person name="Inaba H."/>
            <person name="Suda W."/>
            <person name="Sakamoto M."/>
            <person name="Iino T."/>
            <person name="Kitahara M."/>
            <person name="Oshida Y."/>
            <person name="Iida T."/>
            <person name="Kudo T."/>
            <person name="Itoh T."/>
            <person name="Ahmed I."/>
            <person name="Ohkuma M."/>
        </authorList>
    </citation>
    <scope>NUCLEOTIDE SEQUENCE [LARGE SCALE GENOMIC DNA]</scope>
    <source>
        <strain evidence="1 2">JCM 21738</strain>
    </source>
</reference>
<gene>
    <name evidence="1" type="ORF">JCM21738_1107</name>
</gene>
<dbReference type="Pfam" id="PF13279">
    <property type="entry name" value="4HBT_2"/>
    <property type="match status" value="1"/>
</dbReference>
<protein>
    <submittedName>
        <fullName evidence="1">Uncharacterized protein</fullName>
    </submittedName>
</protein>
<proteinExistence type="predicted"/>
<sequence>MELNDWKFILASTKCDFVSQGYFDQLLTVKTYVSRIGSKSFQLEHDIICSQTQQLIAKGNAIVVYYDFVNQKSDVLPELLKEGLKSYLLPA</sequence>
<organism evidence="1 2">
    <name type="scientific">Mesobacillus boroniphilus JCM 21738</name>
    <dbReference type="NCBI Taxonomy" id="1294265"/>
    <lineage>
        <taxon>Bacteria</taxon>
        <taxon>Bacillati</taxon>
        <taxon>Bacillota</taxon>
        <taxon>Bacilli</taxon>
        <taxon>Bacillales</taxon>
        <taxon>Bacillaceae</taxon>
        <taxon>Mesobacillus</taxon>
    </lineage>
</organism>
<evidence type="ECO:0000313" key="1">
    <source>
        <dbReference type="EMBL" id="GAE44397.1"/>
    </source>
</evidence>
<keyword evidence="2" id="KW-1185">Reference proteome</keyword>
<dbReference type="Proteomes" id="UP000018949">
    <property type="component" value="Unassembled WGS sequence"/>
</dbReference>
<accession>W4RJT3</accession>
<dbReference type="EMBL" id="BAUW01000008">
    <property type="protein sequence ID" value="GAE44397.1"/>
    <property type="molecule type" value="Genomic_DNA"/>
</dbReference>
<dbReference type="SUPFAM" id="SSF54637">
    <property type="entry name" value="Thioesterase/thiol ester dehydrase-isomerase"/>
    <property type="match status" value="1"/>
</dbReference>
<evidence type="ECO:0000313" key="2">
    <source>
        <dbReference type="Proteomes" id="UP000018949"/>
    </source>
</evidence>
<dbReference type="eggNOG" id="COG0824">
    <property type="taxonomic scope" value="Bacteria"/>
</dbReference>
<dbReference type="Gene3D" id="3.10.129.10">
    <property type="entry name" value="Hotdog Thioesterase"/>
    <property type="match status" value="1"/>
</dbReference>
<dbReference type="InterPro" id="IPR029069">
    <property type="entry name" value="HotDog_dom_sf"/>
</dbReference>
<dbReference type="AlphaFoldDB" id="W4RJT3"/>
<comment type="caution">
    <text evidence="1">The sequence shown here is derived from an EMBL/GenBank/DDBJ whole genome shotgun (WGS) entry which is preliminary data.</text>
</comment>
<dbReference type="CDD" id="cd00586">
    <property type="entry name" value="4HBT"/>
    <property type="match status" value="1"/>
</dbReference>